<evidence type="ECO:0000256" key="2">
    <source>
        <dbReference type="ARBA" id="ARBA00023002"/>
    </source>
</evidence>
<dbReference type="SUPFAM" id="SSF53223">
    <property type="entry name" value="Aminoacid dehydrogenase-like, N-terminal domain"/>
    <property type="match status" value="1"/>
</dbReference>
<gene>
    <name evidence="6" type="ORF">OM960_02155</name>
    <name evidence="7" type="ORF">OM960_24485</name>
</gene>
<dbReference type="PRINTS" id="PR00082">
    <property type="entry name" value="GLFDHDRGNASE"/>
</dbReference>
<feature type="domain" description="Glutamate/phenylalanine/leucine/valine/L-tryptophan dehydrogenase C-terminal" evidence="5">
    <location>
        <begin position="153"/>
        <end position="267"/>
    </location>
</feature>
<dbReference type="EMBL" id="JAPDOG010000056">
    <property type="protein sequence ID" value="MCW3784677.1"/>
    <property type="molecule type" value="Genomic_DNA"/>
</dbReference>
<dbReference type="EMBL" id="JAPDOG010000001">
    <property type="protein sequence ID" value="MCW3780385.1"/>
    <property type="molecule type" value="Genomic_DNA"/>
</dbReference>
<dbReference type="Pfam" id="PF02812">
    <property type="entry name" value="ELFV_dehydrog_N"/>
    <property type="match status" value="1"/>
</dbReference>
<dbReference type="InterPro" id="IPR016211">
    <property type="entry name" value="Glu/Phe/Leu/Val/Trp_DH_bac/arc"/>
</dbReference>
<sequence>MNQVVTKPNFAIRELEPREGYERLVEARDEQTGLHALVSIHSLRRGPAAGGCRMFNYARIEDAIYDVERLSRGMTYKNAAADLPLGGGKSVIIGDPKTQKTPELMRAFGTLIECLAGDYYTAEDVGVSPQDMAYVAERTSYVAGLEGGEFASGDPSPVTARGVFLCLKQTLKHRLGSDDLTGKTVAVQGLGHVGMSLAGMLHAAGAKLIVSDINDAAVRAAEVDFDAMVVSPDDILRQDVDVFAGAVRQIRTRLHKDRIAAPYAAPS</sequence>
<keyword evidence="8" id="KW-1185">Reference proteome</keyword>
<dbReference type="PANTHER" id="PTHR42722">
    <property type="entry name" value="LEUCINE DEHYDROGENASE"/>
    <property type="match status" value="1"/>
</dbReference>
<evidence type="ECO:0000313" key="8">
    <source>
        <dbReference type="Proteomes" id="UP001207582"/>
    </source>
</evidence>
<accession>A0ABT3JAF6</accession>
<dbReference type="InterPro" id="IPR006096">
    <property type="entry name" value="Glu/Leu/Phe/Val/Trp_DH_C"/>
</dbReference>
<comment type="similarity">
    <text evidence="1 4">Belongs to the Glu/Leu/Phe/Val dehydrogenases family.</text>
</comment>
<name>A0ABT3JAF6_9RHOB</name>
<reference evidence="7 8" key="1">
    <citation type="submission" date="2022-10" db="EMBL/GenBank/DDBJ databases">
        <title>Defluviimonas sp. CAU 1641 isolated from mud.</title>
        <authorList>
            <person name="Kim W."/>
        </authorList>
    </citation>
    <scope>NUCLEOTIDE SEQUENCE [LARGE SCALE GENOMIC DNA]</scope>
    <source>
        <strain evidence="7 8">CAU 1641</strain>
    </source>
</reference>
<organism evidence="7 8">
    <name type="scientific">Defluviimonas salinarum</name>
    <dbReference type="NCBI Taxonomy" id="2992147"/>
    <lineage>
        <taxon>Bacteria</taxon>
        <taxon>Pseudomonadati</taxon>
        <taxon>Pseudomonadota</taxon>
        <taxon>Alphaproteobacteria</taxon>
        <taxon>Rhodobacterales</taxon>
        <taxon>Paracoccaceae</taxon>
        <taxon>Albidovulum</taxon>
    </lineage>
</organism>
<protein>
    <recommendedName>
        <fullName evidence="5">Glutamate/phenylalanine/leucine/valine/L-tryptophan dehydrogenase C-terminal domain-containing protein</fullName>
    </recommendedName>
</protein>
<dbReference type="InterPro" id="IPR006097">
    <property type="entry name" value="Glu/Leu/Phe/Val/Trp_DH_dimer"/>
</dbReference>
<evidence type="ECO:0000256" key="4">
    <source>
        <dbReference type="RuleBase" id="RU004417"/>
    </source>
</evidence>
<dbReference type="SUPFAM" id="SSF51735">
    <property type="entry name" value="NAD(P)-binding Rossmann-fold domains"/>
    <property type="match status" value="1"/>
</dbReference>
<dbReference type="Pfam" id="PF00208">
    <property type="entry name" value="ELFV_dehydrog"/>
    <property type="match status" value="1"/>
</dbReference>
<evidence type="ECO:0000259" key="5">
    <source>
        <dbReference type="SMART" id="SM00839"/>
    </source>
</evidence>
<proteinExistence type="inferred from homology"/>
<dbReference type="RefSeq" id="WP_264770943.1">
    <property type="nucleotide sequence ID" value="NZ_JAPDOG010000001.1"/>
</dbReference>
<dbReference type="SMART" id="SM00839">
    <property type="entry name" value="ELFV_dehydrog"/>
    <property type="match status" value="1"/>
</dbReference>
<comment type="caution">
    <text evidence="7">The sequence shown here is derived from an EMBL/GenBank/DDBJ whole genome shotgun (WGS) entry which is preliminary data.</text>
</comment>
<dbReference type="Proteomes" id="UP001207582">
    <property type="component" value="Unassembled WGS sequence"/>
</dbReference>
<evidence type="ECO:0000256" key="3">
    <source>
        <dbReference type="ARBA" id="ARBA00023027"/>
    </source>
</evidence>
<dbReference type="InterPro" id="IPR033524">
    <property type="entry name" value="Glu/Leu/Phe/Val_DH_AS"/>
</dbReference>
<keyword evidence="2 4" id="KW-0560">Oxidoreductase</keyword>
<dbReference type="Gene3D" id="3.40.50.720">
    <property type="entry name" value="NAD(P)-binding Rossmann-like Domain"/>
    <property type="match status" value="1"/>
</dbReference>
<dbReference type="PANTHER" id="PTHR42722:SF1">
    <property type="entry name" value="VALINE DEHYDROGENASE"/>
    <property type="match status" value="1"/>
</dbReference>
<keyword evidence="3" id="KW-0520">NAD</keyword>
<evidence type="ECO:0000313" key="6">
    <source>
        <dbReference type="EMBL" id="MCW3780385.1"/>
    </source>
</evidence>
<dbReference type="InterPro" id="IPR036291">
    <property type="entry name" value="NAD(P)-bd_dom_sf"/>
</dbReference>
<dbReference type="Gene3D" id="3.40.50.10860">
    <property type="entry name" value="Leucine Dehydrogenase, chain A, domain 1"/>
    <property type="match status" value="1"/>
</dbReference>
<evidence type="ECO:0000256" key="1">
    <source>
        <dbReference type="ARBA" id="ARBA00006382"/>
    </source>
</evidence>
<dbReference type="InterPro" id="IPR006095">
    <property type="entry name" value="Glu/Leu/Phe/Val/Trp_DH"/>
</dbReference>
<evidence type="ECO:0000313" key="7">
    <source>
        <dbReference type="EMBL" id="MCW3784677.1"/>
    </source>
</evidence>
<dbReference type="InterPro" id="IPR046346">
    <property type="entry name" value="Aminoacid_DH-like_N_sf"/>
</dbReference>
<dbReference type="PROSITE" id="PS00074">
    <property type="entry name" value="GLFV_DEHYDROGENASE"/>
    <property type="match status" value="1"/>
</dbReference>